<feature type="domain" description="HTH luxR-type" evidence="1">
    <location>
        <begin position="287"/>
        <end position="344"/>
    </location>
</feature>
<dbReference type="InterPro" id="IPR016032">
    <property type="entry name" value="Sig_transdc_resp-reg_C-effctor"/>
</dbReference>
<accession>A0A1G9V666</accession>
<proteinExistence type="predicted"/>
<dbReference type="SUPFAM" id="SSF46894">
    <property type="entry name" value="C-terminal effector domain of the bipartite response regulators"/>
    <property type="match status" value="1"/>
</dbReference>
<keyword evidence="3" id="KW-1185">Reference proteome</keyword>
<dbReference type="GO" id="GO:0006355">
    <property type="term" value="P:regulation of DNA-templated transcription"/>
    <property type="evidence" value="ECO:0007669"/>
    <property type="project" value="InterPro"/>
</dbReference>
<dbReference type="GO" id="GO:0003677">
    <property type="term" value="F:DNA binding"/>
    <property type="evidence" value="ECO:0007669"/>
    <property type="project" value="InterPro"/>
</dbReference>
<dbReference type="STRING" id="310781.SAMN05216259_101142"/>
<dbReference type="SMART" id="SM00421">
    <property type="entry name" value="HTH_LUXR"/>
    <property type="match status" value="1"/>
</dbReference>
<dbReference type="Pfam" id="PF01978">
    <property type="entry name" value="TrmB"/>
    <property type="match status" value="1"/>
</dbReference>
<evidence type="ECO:0000313" key="3">
    <source>
        <dbReference type="Proteomes" id="UP000199341"/>
    </source>
</evidence>
<protein>
    <submittedName>
        <fullName evidence="2">Sugar-specific transcriptional regulator TrmB</fullName>
    </submittedName>
</protein>
<dbReference type="PANTHER" id="PTHR34293:SF1">
    <property type="entry name" value="HTH-TYPE TRANSCRIPTIONAL REGULATOR TRMBL2"/>
    <property type="match status" value="1"/>
</dbReference>
<dbReference type="SUPFAM" id="SSF46785">
    <property type="entry name" value="Winged helix' DNA-binding domain"/>
    <property type="match status" value="1"/>
</dbReference>
<sequence length="350" mass="37509">MVRLAGICQVAAGRHGEFGESMELNVLGLADETQHVYLALVGRPRSAAAELARGRGISTAAATRALADLVGRGLATRSGTRPVRYTANPPEAAVTALIQEHEHRLDAARSLVQRLADAHREATRISRPDIAVELLSDIEEISQAAHRLTAQARGEVRAFDRPPYVNRPGANLEQQVARQRGGVVHRVIYSREAVAWPGRLAGDILPSVRAGEQARVRGELPLKLVICDDQAALIPFSLAPGGHAAAYLVHRSPMLTALEALFEAEWERAVVLAARPGGGQDDAAAPEGGPDSETRALLTLLTSGLTDAAIARTQGWSARTTQRRIHRLLTELGATTRFQAALAAARRGWI</sequence>
<dbReference type="Gene3D" id="1.10.10.10">
    <property type="entry name" value="Winged helix-like DNA-binding domain superfamily/Winged helix DNA-binding domain"/>
    <property type="match status" value="2"/>
</dbReference>
<dbReference type="InterPro" id="IPR036388">
    <property type="entry name" value="WH-like_DNA-bd_sf"/>
</dbReference>
<dbReference type="PANTHER" id="PTHR34293">
    <property type="entry name" value="HTH-TYPE TRANSCRIPTIONAL REGULATOR TRMBL2"/>
    <property type="match status" value="1"/>
</dbReference>
<dbReference type="EMBL" id="FNIE01000001">
    <property type="protein sequence ID" value="SDM67583.1"/>
    <property type="molecule type" value="Genomic_DNA"/>
</dbReference>
<dbReference type="InterPro" id="IPR051797">
    <property type="entry name" value="TrmB-like"/>
</dbReference>
<dbReference type="InterPro" id="IPR002831">
    <property type="entry name" value="Tscrpt_reg_TrmB_N"/>
</dbReference>
<evidence type="ECO:0000313" key="2">
    <source>
        <dbReference type="EMBL" id="SDM67583.1"/>
    </source>
</evidence>
<dbReference type="AlphaFoldDB" id="A0A1G9V666"/>
<name>A0A1G9V666_9ACTN</name>
<dbReference type="InterPro" id="IPR036390">
    <property type="entry name" value="WH_DNA-bd_sf"/>
</dbReference>
<dbReference type="Proteomes" id="UP000199341">
    <property type="component" value="Unassembled WGS sequence"/>
</dbReference>
<reference evidence="2 3" key="1">
    <citation type="submission" date="2016-10" db="EMBL/GenBank/DDBJ databases">
        <authorList>
            <person name="de Groot N.N."/>
        </authorList>
    </citation>
    <scope>NUCLEOTIDE SEQUENCE [LARGE SCALE GENOMIC DNA]</scope>
    <source>
        <strain evidence="2 3">CGMCC 4.2022</strain>
    </source>
</reference>
<gene>
    <name evidence="2" type="ORF">SAMN05216259_101142</name>
</gene>
<dbReference type="InterPro" id="IPR000792">
    <property type="entry name" value="Tscrpt_reg_LuxR_C"/>
</dbReference>
<evidence type="ECO:0000259" key="1">
    <source>
        <dbReference type="SMART" id="SM00421"/>
    </source>
</evidence>
<organism evidence="2 3">
    <name type="scientific">Actinacidiphila guanduensis</name>
    <dbReference type="NCBI Taxonomy" id="310781"/>
    <lineage>
        <taxon>Bacteria</taxon>
        <taxon>Bacillati</taxon>
        <taxon>Actinomycetota</taxon>
        <taxon>Actinomycetes</taxon>
        <taxon>Kitasatosporales</taxon>
        <taxon>Streptomycetaceae</taxon>
        <taxon>Actinacidiphila</taxon>
    </lineage>
</organism>